<dbReference type="SUPFAM" id="SSF49785">
    <property type="entry name" value="Galactose-binding domain-like"/>
    <property type="match status" value="1"/>
</dbReference>
<accession>A0A563EXT2</accession>
<dbReference type="InterPro" id="IPR008979">
    <property type="entry name" value="Galactose-bd-like_sf"/>
</dbReference>
<evidence type="ECO:0000256" key="2">
    <source>
        <dbReference type="SAM" id="SignalP"/>
    </source>
</evidence>
<feature type="domain" description="CBM6" evidence="3">
    <location>
        <begin position="32"/>
        <end position="155"/>
    </location>
</feature>
<dbReference type="Gene3D" id="2.60.120.260">
    <property type="entry name" value="Galactose-binding domain-like"/>
    <property type="match status" value="1"/>
</dbReference>
<dbReference type="GO" id="GO:0016787">
    <property type="term" value="F:hydrolase activity"/>
    <property type="evidence" value="ECO:0007669"/>
    <property type="project" value="UniProtKB-KW"/>
</dbReference>
<dbReference type="InterPro" id="IPR012341">
    <property type="entry name" value="6hp_glycosidase-like_sf"/>
</dbReference>
<dbReference type="OrthoDB" id="6381507at2"/>
<proteinExistence type="predicted"/>
<feature type="chain" id="PRO_5021854119" evidence="2">
    <location>
        <begin position="30"/>
        <end position="513"/>
    </location>
</feature>
<dbReference type="InterPro" id="IPR005084">
    <property type="entry name" value="CBM6"/>
</dbReference>
<dbReference type="SUPFAM" id="SSF48208">
    <property type="entry name" value="Six-hairpin glycosidases"/>
    <property type="match status" value="1"/>
</dbReference>
<organism evidence="4 5">
    <name type="scientific">Lentzea tibetensis</name>
    <dbReference type="NCBI Taxonomy" id="2591470"/>
    <lineage>
        <taxon>Bacteria</taxon>
        <taxon>Bacillati</taxon>
        <taxon>Actinomycetota</taxon>
        <taxon>Actinomycetes</taxon>
        <taxon>Pseudonocardiales</taxon>
        <taxon>Pseudonocardiaceae</taxon>
        <taxon>Lentzea</taxon>
    </lineage>
</organism>
<dbReference type="PANTHER" id="PTHR33886">
    <property type="entry name" value="UNSATURATED RHAMNOGALACTURONAN HYDROLASE (EUROFUNG)"/>
    <property type="match status" value="1"/>
</dbReference>
<feature type="signal peptide" evidence="2">
    <location>
        <begin position="1"/>
        <end position="29"/>
    </location>
</feature>
<dbReference type="Proteomes" id="UP000316639">
    <property type="component" value="Unassembled WGS sequence"/>
</dbReference>
<dbReference type="RefSeq" id="WP_146351870.1">
    <property type="nucleotide sequence ID" value="NZ_VOBR01000007.1"/>
</dbReference>
<dbReference type="PROSITE" id="PS51175">
    <property type="entry name" value="CBM6"/>
    <property type="match status" value="1"/>
</dbReference>
<reference evidence="4 5" key="1">
    <citation type="submission" date="2019-07" db="EMBL/GenBank/DDBJ databases">
        <title>Lentzea xizangensis sp. nov., isolated from Qinghai-Tibetan Plateau Soils.</title>
        <authorList>
            <person name="Huang J."/>
        </authorList>
    </citation>
    <scope>NUCLEOTIDE SEQUENCE [LARGE SCALE GENOMIC DNA]</scope>
    <source>
        <strain evidence="4 5">FXJ1.1311</strain>
    </source>
</reference>
<dbReference type="GO" id="GO:0030246">
    <property type="term" value="F:carbohydrate binding"/>
    <property type="evidence" value="ECO:0007669"/>
    <property type="project" value="InterPro"/>
</dbReference>
<dbReference type="Gene3D" id="1.50.10.10">
    <property type="match status" value="1"/>
</dbReference>
<dbReference type="AlphaFoldDB" id="A0A563EXT2"/>
<dbReference type="InterPro" id="IPR010905">
    <property type="entry name" value="Glyco_hydro_88"/>
</dbReference>
<evidence type="ECO:0000256" key="1">
    <source>
        <dbReference type="ARBA" id="ARBA00022801"/>
    </source>
</evidence>
<gene>
    <name evidence="4" type="ORF">FKR81_13985</name>
</gene>
<name>A0A563EXT2_9PSEU</name>
<comment type="caution">
    <text evidence="4">The sequence shown here is derived from an EMBL/GenBank/DDBJ whole genome shotgun (WGS) entry which is preliminary data.</text>
</comment>
<dbReference type="GO" id="GO:0005975">
    <property type="term" value="P:carbohydrate metabolic process"/>
    <property type="evidence" value="ECO:0007669"/>
    <property type="project" value="InterPro"/>
</dbReference>
<evidence type="ECO:0000313" key="5">
    <source>
        <dbReference type="Proteomes" id="UP000316639"/>
    </source>
</evidence>
<dbReference type="InterPro" id="IPR008928">
    <property type="entry name" value="6-hairpin_glycosidase_sf"/>
</dbReference>
<dbReference type="EMBL" id="VOBR01000007">
    <property type="protein sequence ID" value="TWP51944.1"/>
    <property type="molecule type" value="Genomic_DNA"/>
</dbReference>
<dbReference type="Pfam" id="PF07470">
    <property type="entry name" value="Glyco_hydro_88"/>
    <property type="match status" value="1"/>
</dbReference>
<protein>
    <submittedName>
        <fullName evidence="4">Carbohydrate-binding protein</fullName>
    </submittedName>
</protein>
<dbReference type="InterPro" id="IPR052043">
    <property type="entry name" value="PolySaccharide_Degr_Enz"/>
</dbReference>
<dbReference type="Pfam" id="PF03422">
    <property type="entry name" value="CBM_6"/>
    <property type="match status" value="1"/>
</dbReference>
<evidence type="ECO:0000259" key="3">
    <source>
        <dbReference type="PROSITE" id="PS51175"/>
    </source>
</evidence>
<sequence>MVARGSALRSSVLLISLVAAMMTAPPAQAAETRFEAENAVLSRGVVESNHAGFTGTGFVNYDNASGSYVEFTITNDTAQAVPLSFRYANGTTTNRPLDVAVNGTSAGTINFAGTGAWTSWRAQTISVQLPQGTSKIRASATTSNGGPNLDSLTVGATTGTDWSVAVVESTMAQYTPAQLGGWSYTRGLYLYGQYLVYQRTKDPRYLSYIKAWVDRFVDSGGNMTQNFNNLDSMLSGRLLNILYKETGQAKYQTAAKKIRNRLNTYPRTSDGGFWHSTSESRHNQLWADGVFMLNPFLAEYGKTFNDSAYANEEALKQLNVYASHLQQPSGILKHAYDEAKDESWANPQSGLAPEYWCRAIGWYAMATIDILEVVPANHPRRAQTLTDFRELVVGIQRYQDAATGRWWQVVDKGGQSGNWLETSCSMMFSFALSRGVERGYLDPSYKAVAAKGYQGVLQKTSIGSNGRTQVSDISIGTNVGDYGYYIARERATNDFHGLGAFLIMSEQFTRVGV</sequence>
<keyword evidence="1" id="KW-0378">Hydrolase</keyword>
<keyword evidence="5" id="KW-1185">Reference proteome</keyword>
<dbReference type="PANTHER" id="PTHR33886:SF8">
    <property type="entry name" value="UNSATURATED RHAMNOGALACTURONAN HYDROLASE (EUROFUNG)"/>
    <property type="match status" value="1"/>
</dbReference>
<evidence type="ECO:0000313" key="4">
    <source>
        <dbReference type="EMBL" id="TWP51944.1"/>
    </source>
</evidence>
<dbReference type="CDD" id="cd04082">
    <property type="entry name" value="CBM35_pectate_lyase-like"/>
    <property type="match status" value="1"/>
</dbReference>
<keyword evidence="2" id="KW-0732">Signal</keyword>